<name>W5TXE4_9NOCA</name>
<dbReference type="PANTHER" id="PTHR43649">
    <property type="entry name" value="ARABINOSE-BINDING PROTEIN-RELATED"/>
    <property type="match status" value="1"/>
</dbReference>
<dbReference type="Proteomes" id="UP000019150">
    <property type="component" value="Chromosome"/>
</dbReference>
<dbReference type="PATRIC" id="fig|1415166.3.peg.7293"/>
<gene>
    <name evidence="1" type="ORF">NONO_c71050</name>
</gene>
<reference evidence="1 2" key="1">
    <citation type="journal article" date="2014" name="Appl. Environ. Microbiol.">
        <title>Insights into the Microbial Degradation of Rubber and Gutta-Percha by Analysis of the Complete Genome of Nocardia nova SH22a.</title>
        <authorList>
            <person name="Luo Q."/>
            <person name="Hiessl S."/>
            <person name="Poehlein A."/>
            <person name="Daniel R."/>
            <person name="Steinbuchel A."/>
        </authorList>
    </citation>
    <scope>NUCLEOTIDE SEQUENCE [LARGE SCALE GENOMIC DNA]</scope>
    <source>
        <strain evidence="1">SH22a</strain>
    </source>
</reference>
<dbReference type="STRING" id="1415166.NONO_c71050"/>
<dbReference type="Pfam" id="PF01547">
    <property type="entry name" value="SBP_bac_1"/>
    <property type="match status" value="1"/>
</dbReference>
<protein>
    <submittedName>
        <fullName evidence="1">Putative ABC transporter, substrate-binding protein</fullName>
    </submittedName>
</protein>
<sequence length="414" mass="44015">MIGAPRRVFGVLALLITVTLAVAACGFRGRSSDDSNPNALSLLVPAYSENTRAEWNAIIAGFRERNPAITVDLQVESWDAINDVVRTDLQSITTTPDILNIDAYAAFAADDLLYPARDIVGPQVLSDLTPSFARNASINGTQWALPLFASTRTLFYNTDLFARAGVAAPPKTWSELSDAARRIQALGGGISGYGLPLGSEESQGETSIWTFGAGGSWSDGHTITVDTPANLEGVRAMRDLAASGVTQPNPGSTDRKDVINAFVQGRIGMIEGLPPVLETITKQNPALRFSTAPSPTRSGAPVTLGVADHLMAFRKHGNKQNAIRQFLDYFYSPAVYSGFVGAEHFIPITTSGARALSDDPVTRAFAATLPVARFYPSGDPGWAAVQGAIRQQIGTVTQGADPGQVLDRIARAAR</sequence>
<dbReference type="KEGG" id="nno:NONO_c71050"/>
<dbReference type="AlphaFoldDB" id="W5TXE4"/>
<evidence type="ECO:0000313" key="1">
    <source>
        <dbReference type="EMBL" id="AHH21866.1"/>
    </source>
</evidence>
<dbReference type="InterPro" id="IPR006059">
    <property type="entry name" value="SBP"/>
</dbReference>
<organism evidence="1 2">
    <name type="scientific">Nocardia nova SH22a</name>
    <dbReference type="NCBI Taxonomy" id="1415166"/>
    <lineage>
        <taxon>Bacteria</taxon>
        <taxon>Bacillati</taxon>
        <taxon>Actinomycetota</taxon>
        <taxon>Actinomycetes</taxon>
        <taxon>Mycobacteriales</taxon>
        <taxon>Nocardiaceae</taxon>
        <taxon>Nocardia</taxon>
    </lineage>
</organism>
<dbReference type="SUPFAM" id="SSF53850">
    <property type="entry name" value="Periplasmic binding protein-like II"/>
    <property type="match status" value="1"/>
</dbReference>
<dbReference type="eggNOG" id="COG1653">
    <property type="taxonomic scope" value="Bacteria"/>
</dbReference>
<proteinExistence type="predicted"/>
<dbReference type="RefSeq" id="WP_025353149.1">
    <property type="nucleotide sequence ID" value="NZ_CP006850.1"/>
</dbReference>
<dbReference type="PANTHER" id="PTHR43649:SF30">
    <property type="entry name" value="ABC TRANSPORTER SUBSTRATE-BINDING PROTEIN"/>
    <property type="match status" value="1"/>
</dbReference>
<accession>W5TXE4</accession>
<dbReference type="Gene3D" id="3.40.190.10">
    <property type="entry name" value="Periplasmic binding protein-like II"/>
    <property type="match status" value="2"/>
</dbReference>
<dbReference type="InterPro" id="IPR050490">
    <property type="entry name" value="Bact_solute-bd_prot1"/>
</dbReference>
<keyword evidence="2" id="KW-1185">Reference proteome</keyword>
<dbReference type="PROSITE" id="PS51257">
    <property type="entry name" value="PROKAR_LIPOPROTEIN"/>
    <property type="match status" value="1"/>
</dbReference>
<dbReference type="HOGENOM" id="CLU_031285_10_1_11"/>
<dbReference type="EMBL" id="CP006850">
    <property type="protein sequence ID" value="AHH21866.1"/>
    <property type="molecule type" value="Genomic_DNA"/>
</dbReference>
<evidence type="ECO:0000313" key="2">
    <source>
        <dbReference type="Proteomes" id="UP000019150"/>
    </source>
</evidence>